<protein>
    <submittedName>
        <fullName evidence="1">DUF4160 domain-containing protein</fullName>
    </submittedName>
</protein>
<dbReference type="Proteomes" id="UP000519126">
    <property type="component" value="Unassembled WGS sequence"/>
</dbReference>
<dbReference type="Pfam" id="PF13711">
    <property type="entry name" value="DUF4160"/>
    <property type="match status" value="1"/>
</dbReference>
<accession>A0A7X9U746</accession>
<name>A0A7X9U746_9GAMM</name>
<comment type="caution">
    <text evidence="1">The sequence shown here is derived from an EMBL/GenBank/DDBJ whole genome shotgun (WGS) entry which is preliminary data.</text>
</comment>
<proteinExistence type="predicted"/>
<sequence>MSFKGTKWFYEDSPEQFESLDELTEHLHSLLSSQTLVSDDIDPDGPVLTEIKQLVKRVDGLKIEIYSNEHPPPHFHVITSDSKASFRLDNCELIEGSLTSKQKRKVEYWFNEMNAKKALISVWNNTRPANCTVGQYYEIGNE</sequence>
<reference evidence="1 2" key="1">
    <citation type="submission" date="2020-04" db="EMBL/GenBank/DDBJ databases">
        <title>Genome Sequencing and Assembley of Pseudoalteromonas artica.</title>
        <authorList>
            <person name="Akerly B."/>
            <person name="Cook G."/>
        </authorList>
    </citation>
    <scope>NUCLEOTIDE SEQUENCE [LARGE SCALE GENOMIC DNA]</scope>
    <source>
        <strain evidence="1 2">NEC-BIFX-0059</strain>
    </source>
</reference>
<dbReference type="InterPro" id="IPR025427">
    <property type="entry name" value="DUF4160"/>
</dbReference>
<organism evidence="1 2">
    <name type="scientific">Pseudoalteromonas arctica</name>
    <dbReference type="NCBI Taxonomy" id="394751"/>
    <lineage>
        <taxon>Bacteria</taxon>
        <taxon>Pseudomonadati</taxon>
        <taxon>Pseudomonadota</taxon>
        <taxon>Gammaproteobacteria</taxon>
        <taxon>Alteromonadales</taxon>
        <taxon>Pseudoalteromonadaceae</taxon>
        <taxon>Pseudoalteromonas</taxon>
    </lineage>
</organism>
<evidence type="ECO:0000313" key="2">
    <source>
        <dbReference type="Proteomes" id="UP000519126"/>
    </source>
</evidence>
<gene>
    <name evidence="1" type="ORF">HHL01_11525</name>
</gene>
<evidence type="ECO:0000313" key="1">
    <source>
        <dbReference type="EMBL" id="NMF48801.1"/>
    </source>
</evidence>
<dbReference type="AlphaFoldDB" id="A0A7X9U746"/>
<dbReference type="EMBL" id="JABBCX010000004">
    <property type="protein sequence ID" value="NMF48801.1"/>
    <property type="molecule type" value="Genomic_DNA"/>
</dbReference>
<dbReference type="RefSeq" id="WP_170071971.1">
    <property type="nucleotide sequence ID" value="NZ_JABBCX010000004.1"/>
</dbReference>